<dbReference type="PANTHER" id="PTHR35317">
    <property type="entry name" value="OS04G0629600 PROTEIN"/>
    <property type="match status" value="1"/>
</dbReference>
<proteinExistence type="predicted"/>
<dbReference type="PANTHER" id="PTHR35317:SF31">
    <property type="entry name" value="DUF4219 DOMAIN-CONTAINING PROTEIN"/>
    <property type="match status" value="1"/>
</dbReference>
<gene>
    <name evidence="2" type="primary">LOC108661117</name>
</gene>
<accession>A0AB32W3F8</accession>
<evidence type="ECO:0000313" key="2">
    <source>
        <dbReference type="RefSeq" id="XP_017972491.1"/>
    </source>
</evidence>
<dbReference type="KEGG" id="tcc:108661117"/>
<reference evidence="2" key="2">
    <citation type="submission" date="2025-08" db="UniProtKB">
        <authorList>
            <consortium name="RefSeq"/>
        </authorList>
    </citation>
    <scope>IDENTIFICATION</scope>
</reference>
<dbReference type="RefSeq" id="XP_017972491.1">
    <property type="nucleotide sequence ID" value="XM_018117002.1"/>
</dbReference>
<dbReference type="Pfam" id="PF14223">
    <property type="entry name" value="Retrotran_gag_2"/>
    <property type="match status" value="1"/>
</dbReference>
<name>A0AB32W3F8_THECC</name>
<protein>
    <submittedName>
        <fullName evidence="2">Uncharacterized protein LOC108661117</fullName>
    </submittedName>
</protein>
<dbReference type="Proteomes" id="UP000694886">
    <property type="component" value="Chromosome 3"/>
</dbReference>
<dbReference type="Gramene" id="Tc03v2_t003650.1">
    <property type="protein sequence ID" value="Tc03v2_p003650.1"/>
    <property type="gene ID" value="Tc03v2_g003650"/>
</dbReference>
<dbReference type="AlphaFoldDB" id="A0AB32W3F8"/>
<organism evidence="1 2">
    <name type="scientific">Theobroma cacao</name>
    <name type="common">Cacao</name>
    <name type="synonym">Cocoa</name>
    <dbReference type="NCBI Taxonomy" id="3641"/>
    <lineage>
        <taxon>Eukaryota</taxon>
        <taxon>Viridiplantae</taxon>
        <taxon>Streptophyta</taxon>
        <taxon>Embryophyta</taxon>
        <taxon>Tracheophyta</taxon>
        <taxon>Spermatophyta</taxon>
        <taxon>Magnoliopsida</taxon>
        <taxon>eudicotyledons</taxon>
        <taxon>Gunneridae</taxon>
        <taxon>Pentapetalae</taxon>
        <taxon>rosids</taxon>
        <taxon>malvids</taxon>
        <taxon>Malvales</taxon>
        <taxon>Malvaceae</taxon>
        <taxon>Byttnerioideae</taxon>
        <taxon>Theobroma</taxon>
    </lineage>
</organism>
<dbReference type="GeneID" id="108661117"/>
<evidence type="ECO:0000313" key="1">
    <source>
        <dbReference type="Proteomes" id="UP000694886"/>
    </source>
</evidence>
<reference evidence="1" key="1">
    <citation type="journal article" date="1997" name="Nucleic Acids Res.">
        <title>tRNAscan-SE: a program for improved detection of transfer RNA genes in genomic sequence.</title>
        <authorList>
            <person name="Lowe T.M."/>
            <person name="Eddy S.R."/>
        </authorList>
    </citation>
    <scope>NUCLEOTIDE SEQUENCE [LARGE SCALE GENOMIC DNA]</scope>
    <source>
        <strain evidence="1">r\B97-61/B2</strain>
    </source>
</reference>
<sequence>MASTSYNAPAPPVFSGENYAIWSVKMEAYLRAFDLWEVVEVGGDPSEQRQNPTIAQMKQYSEEVARRFKALSCIHSAVSDIIFTRIITCKSAKEAWDKLKEEFQGSVRTRQIQALNLWREFEILRMKEEEGLKDYTDKVIKVVNQLKLLGEDVPEKRVVNKILVSLPEKFEAKISSLEDSKDLSSFTVVELVNALHASEQRRAIRVVTVRVLY</sequence>